<dbReference type="PRINTS" id="PR00455">
    <property type="entry name" value="HTHTETR"/>
</dbReference>
<evidence type="ECO:0000256" key="1">
    <source>
        <dbReference type="ARBA" id="ARBA00023125"/>
    </source>
</evidence>
<name>A0A0H3AI79_VIBC3</name>
<dbReference type="GO" id="GO:0003677">
    <property type="term" value="F:DNA binding"/>
    <property type="evidence" value="ECO:0007669"/>
    <property type="project" value="UniProtKB-UniRule"/>
</dbReference>
<reference evidence="4 5" key="1">
    <citation type="submission" date="2007-03" db="EMBL/GenBank/DDBJ databases">
        <authorList>
            <person name="Heidelberg J."/>
        </authorList>
    </citation>
    <scope>NUCLEOTIDE SEQUENCE [LARGE SCALE GENOMIC DNA]</scope>
    <source>
        <strain evidence="5">ATCC 39541 / Classical Ogawa 395 / O395</strain>
    </source>
</reference>
<dbReference type="OrthoDB" id="8770705at2"/>
<proteinExistence type="predicted"/>
<dbReference type="KEGG" id="vcr:VC395_0376"/>
<dbReference type="eggNOG" id="COG1309">
    <property type="taxonomic scope" value="Bacteria"/>
</dbReference>
<accession>A0A0H3AI79</accession>
<dbReference type="PATRIC" id="fig|345073.21.peg.364"/>
<dbReference type="InterPro" id="IPR001647">
    <property type="entry name" value="HTH_TetR"/>
</dbReference>
<evidence type="ECO:0000313" key="5">
    <source>
        <dbReference type="Proteomes" id="UP000000249"/>
    </source>
</evidence>
<dbReference type="InterPro" id="IPR025722">
    <property type="entry name" value="TetR"/>
</dbReference>
<dbReference type="PROSITE" id="PS50977">
    <property type="entry name" value="HTH_TETR_2"/>
    <property type="match status" value="1"/>
</dbReference>
<evidence type="ECO:0000256" key="2">
    <source>
        <dbReference type="PROSITE-ProRule" id="PRU00335"/>
    </source>
</evidence>
<dbReference type="Pfam" id="PF00440">
    <property type="entry name" value="TetR_N"/>
    <property type="match status" value="1"/>
</dbReference>
<dbReference type="PANTHER" id="PTHR43479:SF12">
    <property type="entry name" value="TRANSCRIPTIONAL REGULATORY PROTEIN"/>
    <property type="match status" value="1"/>
</dbReference>
<feature type="DNA-binding region" description="H-T-H motif" evidence="2">
    <location>
        <begin position="55"/>
        <end position="74"/>
    </location>
</feature>
<dbReference type="SUPFAM" id="SSF46689">
    <property type="entry name" value="Homeodomain-like"/>
    <property type="match status" value="1"/>
</dbReference>
<evidence type="ECO:0000259" key="3">
    <source>
        <dbReference type="PROSITE" id="PS50977"/>
    </source>
</evidence>
<dbReference type="Pfam" id="PF13972">
    <property type="entry name" value="TetR"/>
    <property type="match status" value="1"/>
</dbReference>
<feature type="domain" description="HTH tetR-type" evidence="3">
    <location>
        <begin position="32"/>
        <end position="92"/>
    </location>
</feature>
<organism evidence="4 5">
    <name type="scientific">Vibrio cholerae serotype O1 (strain ATCC 39541 / Classical Ogawa 395 / O395)</name>
    <dbReference type="NCBI Taxonomy" id="345073"/>
    <lineage>
        <taxon>Bacteria</taxon>
        <taxon>Pseudomonadati</taxon>
        <taxon>Pseudomonadota</taxon>
        <taxon>Gammaproteobacteria</taxon>
        <taxon>Vibrionales</taxon>
        <taxon>Vibrionaceae</taxon>
        <taxon>Vibrio</taxon>
    </lineage>
</organism>
<dbReference type="Gene3D" id="1.10.357.10">
    <property type="entry name" value="Tetracycline Repressor, domain 2"/>
    <property type="match status" value="1"/>
</dbReference>
<keyword evidence="1 2" id="KW-0238">DNA-binding</keyword>
<dbReference type="AlphaFoldDB" id="A0A0H3AI79"/>
<dbReference type="KEGG" id="vco:VC0395_A2735"/>
<protein>
    <submittedName>
        <fullName evidence="4">Transcriptional reguator, TetR family</fullName>
    </submittedName>
</protein>
<evidence type="ECO:0000313" key="4">
    <source>
        <dbReference type="EMBL" id="ABQ20062.1"/>
    </source>
</evidence>
<dbReference type="InterPro" id="IPR050624">
    <property type="entry name" value="HTH-type_Tx_Regulator"/>
</dbReference>
<dbReference type="InterPro" id="IPR009057">
    <property type="entry name" value="Homeodomain-like_sf"/>
</dbReference>
<dbReference type="EMBL" id="CP000627">
    <property type="protein sequence ID" value="ABQ20062.1"/>
    <property type="molecule type" value="Genomic_DNA"/>
</dbReference>
<dbReference type="PANTHER" id="PTHR43479">
    <property type="entry name" value="ACREF/ENVCD OPERON REPRESSOR-RELATED"/>
    <property type="match status" value="1"/>
</dbReference>
<dbReference type="Proteomes" id="UP000000249">
    <property type="component" value="Chromosome 1"/>
</dbReference>
<sequence>MKSVCRSDAFHILSPTVLYFGNPDRKTKRIMMKTKDRIVHAALELFNQQGERNITTNHIAAHIEISPGNLYYHFRNKQEIVRDIFALYSAELIERFTPLQGQYESLSLLKHYLDSIFTLMWKYRFFYANLPEILQRDEELHADYIRVQERLQTNLIDIVRNFVNLQLLELNEDEMPKLVRTLHLIASSWLGYQSAMSHKTQITEEVIHQGMLQMISVVKPCATKAGREQLQLLEEGVRAMHA</sequence>
<gene>
    <name evidence="4" type="ordered locus">VC0395_A2735</name>
</gene>